<comment type="caution">
    <text evidence="1">The sequence shown here is derived from an EMBL/GenBank/DDBJ whole genome shotgun (WGS) entry which is preliminary data.</text>
</comment>
<protein>
    <submittedName>
        <fullName evidence="1">AMP-binding enzyme family protein</fullName>
    </submittedName>
</protein>
<gene>
    <name evidence="1" type="ORF">I553_7906</name>
</gene>
<name>X8APF1_MYCXE</name>
<dbReference type="SUPFAM" id="SSF56801">
    <property type="entry name" value="Acetyl-CoA synthetase-like"/>
    <property type="match status" value="1"/>
</dbReference>
<dbReference type="EMBL" id="JAOB01000047">
    <property type="protein sequence ID" value="EUA33494.1"/>
    <property type="molecule type" value="Genomic_DNA"/>
</dbReference>
<evidence type="ECO:0000313" key="1">
    <source>
        <dbReference type="EMBL" id="EUA33494.1"/>
    </source>
</evidence>
<dbReference type="AlphaFoldDB" id="X8APF1"/>
<reference evidence="1" key="1">
    <citation type="submission" date="2014-01" db="EMBL/GenBank/DDBJ databases">
        <authorList>
            <person name="Brown-Elliot B."/>
            <person name="Wallace R."/>
            <person name="Lenaerts A."/>
            <person name="Ordway D."/>
            <person name="DeGroote M.A."/>
            <person name="Parker T."/>
            <person name="Sizemore C."/>
            <person name="Tallon L.J."/>
            <person name="Sadzewicz L.K."/>
            <person name="Sengamalay N."/>
            <person name="Fraser C.M."/>
            <person name="Hine E."/>
            <person name="Shefchek K.A."/>
            <person name="Das S.P."/>
            <person name="Tettelin H."/>
        </authorList>
    </citation>
    <scope>NUCLEOTIDE SEQUENCE [LARGE SCALE GENOMIC DNA]</scope>
    <source>
        <strain evidence="1">4042</strain>
    </source>
</reference>
<proteinExistence type="predicted"/>
<sequence length="79" mass="8514">MWEIFGALLHGGRLVVVPPAVVRSPEEFRALLVAEQVDVLNQTPSVVGVLSTKGLESTALVVAGKRARPRWWIGGRPDG</sequence>
<dbReference type="PATRIC" id="fig|1299334.3.peg.5282"/>
<organism evidence="1">
    <name type="scientific">Mycobacterium xenopi 4042</name>
    <dbReference type="NCBI Taxonomy" id="1299334"/>
    <lineage>
        <taxon>Bacteria</taxon>
        <taxon>Bacillati</taxon>
        <taxon>Actinomycetota</taxon>
        <taxon>Actinomycetes</taxon>
        <taxon>Mycobacteriales</taxon>
        <taxon>Mycobacteriaceae</taxon>
        <taxon>Mycobacterium</taxon>
    </lineage>
</organism>
<dbReference type="Gene3D" id="3.40.50.980">
    <property type="match status" value="1"/>
</dbReference>
<accession>X8APF1</accession>